<feature type="domain" description="Protein kinase" evidence="1">
    <location>
        <begin position="1"/>
        <end position="183"/>
    </location>
</feature>
<dbReference type="GO" id="GO:0005737">
    <property type="term" value="C:cytoplasm"/>
    <property type="evidence" value="ECO:0007669"/>
    <property type="project" value="TreeGrafter"/>
</dbReference>
<sequence length="183" mass="20985">DNNGKYIIILEYAKKKSLRKNLYNISQMDWKKKLILLHCITSDLQIIHSHGYIHRDLHSGNILQDNLHSAYISDLGLSILNSEKKKIGVSGILPYVSPEVLGGSQYATASDVYSFGIIMWEILYGSPVFYDRKLRMQELQIQICCSDLRPPINKEAPRSCVNLMKECWDNDPKKRPSAEKLCE</sequence>
<dbReference type="InterPro" id="IPR000719">
    <property type="entry name" value="Prot_kinase_dom"/>
</dbReference>
<keyword evidence="2" id="KW-0808">Transferase</keyword>
<reference evidence="2 3" key="1">
    <citation type="submission" date="2018-06" db="EMBL/GenBank/DDBJ databases">
        <title>Comparative genomics reveals the genomic features of Rhizophagus irregularis, R. cerebriforme, R. diaphanum and Gigaspora rosea, and their symbiotic lifestyle signature.</title>
        <authorList>
            <person name="Morin E."/>
            <person name="San Clemente H."/>
            <person name="Chen E.C.H."/>
            <person name="De La Providencia I."/>
            <person name="Hainaut M."/>
            <person name="Kuo A."/>
            <person name="Kohler A."/>
            <person name="Murat C."/>
            <person name="Tang N."/>
            <person name="Roy S."/>
            <person name="Loubradou J."/>
            <person name="Henrissat B."/>
            <person name="Grigoriev I.V."/>
            <person name="Corradi N."/>
            <person name="Roux C."/>
            <person name="Martin F.M."/>
        </authorList>
    </citation>
    <scope>NUCLEOTIDE SEQUENCE [LARGE SCALE GENOMIC DNA]</scope>
    <source>
        <strain evidence="2 3">DAOM 194757</strain>
    </source>
</reference>
<dbReference type="STRING" id="44941.A0A397UTR4"/>
<keyword evidence="3" id="KW-1185">Reference proteome</keyword>
<dbReference type="GO" id="GO:0004672">
    <property type="term" value="F:protein kinase activity"/>
    <property type="evidence" value="ECO:0007669"/>
    <property type="project" value="InterPro"/>
</dbReference>
<feature type="non-terminal residue" evidence="2">
    <location>
        <position position="1"/>
    </location>
</feature>
<dbReference type="PRINTS" id="PR00109">
    <property type="entry name" value="TYRKINASE"/>
</dbReference>
<comment type="caution">
    <text evidence="2">The sequence shown here is derived from an EMBL/GenBank/DDBJ whole genome shotgun (WGS) entry which is preliminary data.</text>
</comment>
<dbReference type="Proteomes" id="UP000266673">
    <property type="component" value="Unassembled WGS sequence"/>
</dbReference>
<dbReference type="Pfam" id="PF00069">
    <property type="entry name" value="Pkinase"/>
    <property type="match status" value="1"/>
</dbReference>
<dbReference type="InterPro" id="IPR050167">
    <property type="entry name" value="Ser_Thr_protein_kinase"/>
</dbReference>
<accession>A0A397UTR4</accession>
<dbReference type="OrthoDB" id="6718656at2759"/>
<dbReference type="PANTHER" id="PTHR23257">
    <property type="entry name" value="SERINE-THREONINE PROTEIN KINASE"/>
    <property type="match status" value="1"/>
</dbReference>
<dbReference type="GO" id="GO:0007165">
    <property type="term" value="P:signal transduction"/>
    <property type="evidence" value="ECO:0007669"/>
    <property type="project" value="TreeGrafter"/>
</dbReference>
<dbReference type="GO" id="GO:0005524">
    <property type="term" value="F:ATP binding"/>
    <property type="evidence" value="ECO:0007669"/>
    <property type="project" value="InterPro"/>
</dbReference>
<dbReference type="PROSITE" id="PS50011">
    <property type="entry name" value="PROTEIN_KINASE_DOM"/>
    <property type="match status" value="1"/>
</dbReference>
<name>A0A397UTR4_9GLOM</name>
<evidence type="ECO:0000313" key="3">
    <source>
        <dbReference type="Proteomes" id="UP000266673"/>
    </source>
</evidence>
<dbReference type="Gene3D" id="1.10.510.10">
    <property type="entry name" value="Transferase(Phosphotransferase) domain 1"/>
    <property type="match status" value="1"/>
</dbReference>
<organism evidence="2 3">
    <name type="scientific">Gigaspora rosea</name>
    <dbReference type="NCBI Taxonomy" id="44941"/>
    <lineage>
        <taxon>Eukaryota</taxon>
        <taxon>Fungi</taxon>
        <taxon>Fungi incertae sedis</taxon>
        <taxon>Mucoromycota</taxon>
        <taxon>Glomeromycotina</taxon>
        <taxon>Glomeromycetes</taxon>
        <taxon>Diversisporales</taxon>
        <taxon>Gigasporaceae</taxon>
        <taxon>Gigaspora</taxon>
    </lineage>
</organism>
<dbReference type="InterPro" id="IPR011009">
    <property type="entry name" value="Kinase-like_dom_sf"/>
</dbReference>
<dbReference type="AlphaFoldDB" id="A0A397UTR4"/>
<keyword evidence="2" id="KW-0418">Kinase</keyword>
<proteinExistence type="predicted"/>
<dbReference type="InterPro" id="IPR001245">
    <property type="entry name" value="Ser-Thr/Tyr_kinase_cat_dom"/>
</dbReference>
<feature type="non-terminal residue" evidence="2">
    <location>
        <position position="183"/>
    </location>
</feature>
<gene>
    <name evidence="2" type="ORF">C2G38_1872895</name>
</gene>
<dbReference type="SUPFAM" id="SSF56112">
    <property type="entry name" value="Protein kinase-like (PK-like)"/>
    <property type="match status" value="1"/>
</dbReference>
<dbReference type="EMBL" id="QKWP01000965">
    <property type="protein sequence ID" value="RIB13031.1"/>
    <property type="molecule type" value="Genomic_DNA"/>
</dbReference>
<protein>
    <submittedName>
        <fullName evidence="2">Kinase-like domain-containing protein</fullName>
    </submittedName>
</protein>
<evidence type="ECO:0000313" key="2">
    <source>
        <dbReference type="EMBL" id="RIB13031.1"/>
    </source>
</evidence>
<evidence type="ECO:0000259" key="1">
    <source>
        <dbReference type="PROSITE" id="PS50011"/>
    </source>
</evidence>